<gene>
    <name evidence="1" type="ORF">AU467_24045</name>
</gene>
<comment type="caution">
    <text evidence="1">The sequence shown here is derived from an EMBL/GenBank/DDBJ whole genome shotgun (WGS) entry which is preliminary data.</text>
</comment>
<accession>A0A101KSB9</accession>
<dbReference type="AlphaFoldDB" id="A0A101KSB9"/>
<name>A0A101KSB9_RHILI</name>
<evidence type="ECO:0008006" key="3">
    <source>
        <dbReference type="Google" id="ProtNLM"/>
    </source>
</evidence>
<dbReference type="Proteomes" id="UP000053176">
    <property type="component" value="Unassembled WGS sequence"/>
</dbReference>
<evidence type="ECO:0000313" key="2">
    <source>
        <dbReference type="Proteomes" id="UP000053176"/>
    </source>
</evidence>
<proteinExistence type="predicted"/>
<dbReference type="EMBL" id="LPWA01000111">
    <property type="protein sequence ID" value="KUM25919.1"/>
    <property type="molecule type" value="Genomic_DNA"/>
</dbReference>
<evidence type="ECO:0000313" key="1">
    <source>
        <dbReference type="EMBL" id="KUM25919.1"/>
    </source>
</evidence>
<protein>
    <recommendedName>
        <fullName evidence="3">N-acetyltransferase domain-containing protein</fullName>
    </recommendedName>
</protein>
<organism evidence="1 2">
    <name type="scientific">Rhizobium loti</name>
    <name type="common">Mesorhizobium loti</name>
    <dbReference type="NCBI Taxonomy" id="381"/>
    <lineage>
        <taxon>Bacteria</taxon>
        <taxon>Pseudomonadati</taxon>
        <taxon>Pseudomonadota</taxon>
        <taxon>Alphaproteobacteria</taxon>
        <taxon>Hyphomicrobiales</taxon>
        <taxon>Phyllobacteriaceae</taxon>
        <taxon>Mesorhizobium</taxon>
    </lineage>
</organism>
<dbReference type="OrthoDB" id="8068570at2"/>
<sequence>MDVRQPCPTTGRLPASLKVKYGAAALLGRFFLAADTAARDLGVTLHFASLDDLIAANEANRETWRPLMPIFNPSLGGATENCAFAILGRNGAGEVVATQAARFYEWDATSFDAEATTLRMFFADPQAARERGDSCVVTAPSASKISGRVVFSGGGWYRPDFRGRGLATIIPRISRAFAYTHWRTDFTISMMADAVIAGGMADRTGYTNVEYSSVDFCLAPLGAVRCAFVWMETAQLFSDLEATLDALTAPVAERPAVAVP</sequence>
<reference evidence="1 2" key="1">
    <citation type="submission" date="2015-12" db="EMBL/GenBank/DDBJ databases">
        <title>Draft genome sequence of Mesorhizobium sp. UFLA 01-765, a multitolerant efficient symbiont and plant-growth promoting strain isolated from Zn-mining soil using Leucaena leucocephala as a trap plant.</title>
        <authorList>
            <person name="Rangel W.M."/>
            <person name="Thijs S."/>
            <person name="Longatti S.M."/>
            <person name="Moreira F.M."/>
            <person name="Weyens N."/>
            <person name="Vangronsveld J."/>
            <person name="Van Hamme J.D."/>
            <person name="Bottos E.M."/>
            <person name="Rineau F."/>
        </authorList>
    </citation>
    <scope>NUCLEOTIDE SEQUENCE [LARGE SCALE GENOMIC DNA]</scope>
    <source>
        <strain evidence="1 2">UFLA 01-765</strain>
    </source>
</reference>